<gene>
    <name evidence="1" type="ORF">CVT25_002834</name>
</gene>
<accession>A0A409WLC9</accession>
<dbReference type="Proteomes" id="UP000283269">
    <property type="component" value="Unassembled WGS sequence"/>
</dbReference>
<comment type="caution">
    <text evidence="1">The sequence shown here is derived from an EMBL/GenBank/DDBJ whole genome shotgun (WGS) entry which is preliminary data.</text>
</comment>
<evidence type="ECO:0000313" key="1">
    <source>
        <dbReference type="EMBL" id="PPQ79230.1"/>
    </source>
</evidence>
<dbReference type="AlphaFoldDB" id="A0A409WLC9"/>
<protein>
    <submittedName>
        <fullName evidence="1">Uncharacterized protein</fullName>
    </submittedName>
</protein>
<evidence type="ECO:0000313" key="2">
    <source>
        <dbReference type="Proteomes" id="UP000283269"/>
    </source>
</evidence>
<dbReference type="EMBL" id="NHYD01003385">
    <property type="protein sequence ID" value="PPQ79230.1"/>
    <property type="molecule type" value="Genomic_DNA"/>
</dbReference>
<sequence length="144" mass="15468">MDFTPTLAPACAFISAGRCTALHRPPSPFFLSFPPSSPSPPVAVWIPLRRLHFSHPPHHHHPHPLDKGWVQAHASLHSSTSKTSSGTSIPLSPPSIAEVRGFSKDRRFSALQAVLVYGGFVLFGLEFGIGFESCAAGLGESFDV</sequence>
<dbReference type="InParanoid" id="A0A409WLC9"/>
<proteinExistence type="predicted"/>
<keyword evidence="2" id="KW-1185">Reference proteome</keyword>
<organism evidence="1 2">
    <name type="scientific">Psilocybe cyanescens</name>
    <dbReference type="NCBI Taxonomy" id="93625"/>
    <lineage>
        <taxon>Eukaryota</taxon>
        <taxon>Fungi</taxon>
        <taxon>Dikarya</taxon>
        <taxon>Basidiomycota</taxon>
        <taxon>Agaricomycotina</taxon>
        <taxon>Agaricomycetes</taxon>
        <taxon>Agaricomycetidae</taxon>
        <taxon>Agaricales</taxon>
        <taxon>Agaricineae</taxon>
        <taxon>Strophariaceae</taxon>
        <taxon>Psilocybe</taxon>
    </lineage>
</organism>
<name>A0A409WLC9_PSICY</name>
<reference evidence="1 2" key="1">
    <citation type="journal article" date="2018" name="Evol. Lett.">
        <title>Horizontal gene cluster transfer increased hallucinogenic mushroom diversity.</title>
        <authorList>
            <person name="Reynolds H.T."/>
            <person name="Vijayakumar V."/>
            <person name="Gluck-Thaler E."/>
            <person name="Korotkin H.B."/>
            <person name="Matheny P.B."/>
            <person name="Slot J.C."/>
        </authorList>
    </citation>
    <scope>NUCLEOTIDE SEQUENCE [LARGE SCALE GENOMIC DNA]</scope>
    <source>
        <strain evidence="1 2">2631</strain>
    </source>
</reference>